<evidence type="ECO:0000313" key="3">
    <source>
        <dbReference type="EMBL" id="PJG83029.1"/>
    </source>
</evidence>
<evidence type="ECO:0000256" key="2">
    <source>
        <dbReference type="RuleBase" id="RU362080"/>
    </source>
</evidence>
<gene>
    <name evidence="3" type="ORF">CVP04_06635</name>
</gene>
<dbReference type="EMBL" id="PHGZ01000013">
    <property type="protein sequence ID" value="PJG83029.1"/>
    <property type="molecule type" value="Genomic_DNA"/>
</dbReference>
<comment type="similarity">
    <text evidence="1 2">Belongs to the phD/YefM antitoxin family.</text>
</comment>
<accession>A0A2M8RVW4</accession>
<keyword evidence="4" id="KW-1185">Reference proteome</keyword>
<comment type="function">
    <text evidence="2">Antitoxin component of a type II toxin-antitoxin (TA) system.</text>
</comment>
<dbReference type="OrthoDB" id="72009at2"/>
<dbReference type="SUPFAM" id="SSF143120">
    <property type="entry name" value="YefM-like"/>
    <property type="match status" value="1"/>
</dbReference>
<dbReference type="Pfam" id="PF02604">
    <property type="entry name" value="PhdYeFM_antitox"/>
    <property type="match status" value="1"/>
</dbReference>
<dbReference type="InterPro" id="IPR036165">
    <property type="entry name" value="YefM-like_sf"/>
</dbReference>
<dbReference type="Gene3D" id="3.40.1620.10">
    <property type="entry name" value="YefM-like domain"/>
    <property type="match status" value="1"/>
</dbReference>
<evidence type="ECO:0000313" key="4">
    <source>
        <dbReference type="Proteomes" id="UP000230282"/>
    </source>
</evidence>
<sequence length="86" mass="9802">MIITSREFNQHLSKAQKSAMIEPVIITNRGEPAFVLMSYQEYENSKKAKPEFKSALEALTPTDPLVGEIELEIPPRSKAQRRPVEF</sequence>
<dbReference type="NCBIfam" id="TIGR01552">
    <property type="entry name" value="phd_fam"/>
    <property type="match status" value="1"/>
</dbReference>
<name>A0A2M8RVW4_9PAST</name>
<proteinExistence type="inferred from homology"/>
<dbReference type="AlphaFoldDB" id="A0A2M8RVW4"/>
<protein>
    <recommendedName>
        <fullName evidence="2">Antitoxin</fullName>
    </recommendedName>
</protein>
<dbReference type="RefSeq" id="WP_100296719.1">
    <property type="nucleotide sequence ID" value="NZ_PHGZ01000013.1"/>
</dbReference>
<dbReference type="InterPro" id="IPR006442">
    <property type="entry name" value="Antitoxin_Phd/YefM"/>
</dbReference>
<reference evidence="3 4" key="1">
    <citation type="submission" date="2017-11" db="EMBL/GenBank/DDBJ databases">
        <title>Reclassification of Bisgaard taxon 5 as Caviibacterium pharyngocola gen. nov., sp. nov.</title>
        <authorList>
            <person name="Christensen H."/>
        </authorList>
    </citation>
    <scope>NUCLEOTIDE SEQUENCE [LARGE SCALE GENOMIC DNA]</scope>
    <source>
        <strain evidence="3 4">7_3</strain>
    </source>
</reference>
<comment type="caution">
    <text evidence="3">The sequence shown here is derived from an EMBL/GenBank/DDBJ whole genome shotgun (WGS) entry which is preliminary data.</text>
</comment>
<organism evidence="3 4">
    <name type="scientific">Caviibacterium pharyngocola</name>
    <dbReference type="NCBI Taxonomy" id="28159"/>
    <lineage>
        <taxon>Bacteria</taxon>
        <taxon>Pseudomonadati</taxon>
        <taxon>Pseudomonadota</taxon>
        <taxon>Gammaproteobacteria</taxon>
        <taxon>Pasteurellales</taxon>
        <taxon>Pasteurellaceae</taxon>
        <taxon>Caviibacterium</taxon>
    </lineage>
</organism>
<evidence type="ECO:0000256" key="1">
    <source>
        <dbReference type="ARBA" id="ARBA00009981"/>
    </source>
</evidence>
<dbReference type="Proteomes" id="UP000230282">
    <property type="component" value="Unassembled WGS sequence"/>
</dbReference>